<evidence type="ECO:0000313" key="3">
    <source>
        <dbReference type="Proteomes" id="UP000240572"/>
    </source>
</evidence>
<keyword evidence="1" id="KW-0732">Signal</keyword>
<accession>A0A2P8CST2</accession>
<dbReference type="AlphaFoldDB" id="A0A2P8CST2"/>
<dbReference type="RefSeq" id="WP_106525378.1">
    <property type="nucleotide sequence ID" value="NZ_PYGD01000016.1"/>
</dbReference>
<dbReference type="EMBL" id="PYGD01000016">
    <property type="protein sequence ID" value="PSK88007.1"/>
    <property type="molecule type" value="Genomic_DNA"/>
</dbReference>
<protein>
    <submittedName>
        <fullName evidence="2">Uncharacterized protein</fullName>
    </submittedName>
</protein>
<sequence>MSKLCKVLLLSGWIVTATGSIAIAQGKKAQSVCGITVRGKAAAWQKITATTHLKLKPASGTAKLPAAYTIYTIEEKQLKEFLKAAKSAPDGTLQMAIPLPGGLGCTAFVLANAQTMAAELAARYPELVSLKGQAVTNPNGGLLRLDYNGTDLRAEVTWNGTVYLLSTWNSGKQKYYLVYKKEDAGIEKNPYFKG</sequence>
<gene>
    <name evidence="2" type="ORF">B0I18_11638</name>
</gene>
<comment type="caution">
    <text evidence="2">The sequence shown here is derived from an EMBL/GenBank/DDBJ whole genome shotgun (WGS) entry which is preliminary data.</text>
</comment>
<organism evidence="2 3">
    <name type="scientific">Taibaiella chishuiensis</name>
    <dbReference type="NCBI Taxonomy" id="1434707"/>
    <lineage>
        <taxon>Bacteria</taxon>
        <taxon>Pseudomonadati</taxon>
        <taxon>Bacteroidota</taxon>
        <taxon>Chitinophagia</taxon>
        <taxon>Chitinophagales</taxon>
        <taxon>Chitinophagaceae</taxon>
        <taxon>Taibaiella</taxon>
    </lineage>
</organism>
<dbReference type="Proteomes" id="UP000240572">
    <property type="component" value="Unassembled WGS sequence"/>
</dbReference>
<dbReference type="OrthoDB" id="1255371at2"/>
<feature type="signal peptide" evidence="1">
    <location>
        <begin position="1"/>
        <end position="22"/>
    </location>
</feature>
<keyword evidence="3" id="KW-1185">Reference proteome</keyword>
<evidence type="ECO:0000256" key="1">
    <source>
        <dbReference type="SAM" id="SignalP"/>
    </source>
</evidence>
<proteinExistence type="predicted"/>
<evidence type="ECO:0000313" key="2">
    <source>
        <dbReference type="EMBL" id="PSK88007.1"/>
    </source>
</evidence>
<reference evidence="2 3" key="1">
    <citation type="submission" date="2018-03" db="EMBL/GenBank/DDBJ databases">
        <title>Genomic Encyclopedia of Type Strains, Phase III (KMG-III): the genomes of soil and plant-associated and newly described type strains.</title>
        <authorList>
            <person name="Whitman W."/>
        </authorList>
    </citation>
    <scope>NUCLEOTIDE SEQUENCE [LARGE SCALE GENOMIC DNA]</scope>
    <source>
        <strain evidence="2 3">CGMCC 1.12700</strain>
    </source>
</reference>
<name>A0A2P8CST2_9BACT</name>
<feature type="chain" id="PRO_5015158078" evidence="1">
    <location>
        <begin position="23"/>
        <end position="194"/>
    </location>
</feature>